<comment type="caution">
    <text evidence="1">The sequence shown here is derived from an EMBL/GenBank/DDBJ whole genome shotgun (WGS) entry which is preliminary data.</text>
</comment>
<organism evidence="1 2">
    <name type="scientific">Ensete ventricosum</name>
    <name type="common">Abyssinian banana</name>
    <name type="synonym">Musa ensete</name>
    <dbReference type="NCBI Taxonomy" id="4639"/>
    <lineage>
        <taxon>Eukaryota</taxon>
        <taxon>Viridiplantae</taxon>
        <taxon>Streptophyta</taxon>
        <taxon>Embryophyta</taxon>
        <taxon>Tracheophyta</taxon>
        <taxon>Spermatophyta</taxon>
        <taxon>Magnoliopsida</taxon>
        <taxon>Liliopsida</taxon>
        <taxon>Zingiberales</taxon>
        <taxon>Musaceae</taxon>
        <taxon>Ensete</taxon>
    </lineage>
</organism>
<proteinExistence type="predicted"/>
<sequence>MLTDVRLPAQVGQVLVIVRDGCRQASTGTASLPQKRLEFRLQHLGNLVLLLLPADSLNESRSYPYDPAQTRGGR</sequence>
<dbReference type="AlphaFoldDB" id="A0AAV8PRH6"/>
<accession>A0AAV8PRH6</accession>
<dbReference type="EMBL" id="JAQQAF010000009">
    <property type="protein sequence ID" value="KAJ8458017.1"/>
    <property type="molecule type" value="Genomic_DNA"/>
</dbReference>
<name>A0AAV8PRH6_ENSVE</name>
<dbReference type="Proteomes" id="UP001222027">
    <property type="component" value="Unassembled WGS sequence"/>
</dbReference>
<evidence type="ECO:0000313" key="1">
    <source>
        <dbReference type="EMBL" id="KAJ8458017.1"/>
    </source>
</evidence>
<reference evidence="1 2" key="1">
    <citation type="submission" date="2022-12" db="EMBL/GenBank/DDBJ databases">
        <title>Chromosome-scale assembly of the Ensete ventricosum genome.</title>
        <authorList>
            <person name="Dussert Y."/>
            <person name="Stocks J."/>
            <person name="Wendawek A."/>
            <person name="Woldeyes F."/>
            <person name="Nichols R.A."/>
            <person name="Borrell J.S."/>
        </authorList>
    </citation>
    <scope>NUCLEOTIDE SEQUENCE [LARGE SCALE GENOMIC DNA]</scope>
    <source>
        <strain evidence="2">cv. Maze</strain>
        <tissue evidence="1">Seeds</tissue>
    </source>
</reference>
<protein>
    <submittedName>
        <fullName evidence="1">Uncharacterized protein</fullName>
    </submittedName>
</protein>
<keyword evidence="2" id="KW-1185">Reference proteome</keyword>
<evidence type="ECO:0000313" key="2">
    <source>
        <dbReference type="Proteomes" id="UP001222027"/>
    </source>
</evidence>
<gene>
    <name evidence="1" type="ORF">OPV22_030943</name>
</gene>